<sequence>MVDTKVDKALRVRRAGPTYKRPNFPLDFKRRLVEQSYEPGASAARVARANDINANLLFKWRRQYLAGAYGTLALPGHTTPTAEAQLMPVTVMEEVRASMPDEPAREAAPIFDGHCDIEFEHARLRIRGDVSPAILTLLIRELSR</sequence>
<dbReference type="Proteomes" id="UP001172788">
    <property type="component" value="Unassembled WGS sequence"/>
</dbReference>
<evidence type="ECO:0000313" key="2">
    <source>
        <dbReference type="EMBL" id="MDN4576825.1"/>
    </source>
</evidence>
<dbReference type="GO" id="GO:0006313">
    <property type="term" value="P:DNA transposition"/>
    <property type="evidence" value="ECO:0007669"/>
    <property type="project" value="InterPro"/>
</dbReference>
<dbReference type="InterPro" id="IPR009057">
    <property type="entry name" value="Homeodomain-like_sf"/>
</dbReference>
<dbReference type="Pfam" id="PF01527">
    <property type="entry name" value="HTH_Tnp_1"/>
    <property type="match status" value="1"/>
</dbReference>
<dbReference type="GO" id="GO:0003677">
    <property type="term" value="F:DNA binding"/>
    <property type="evidence" value="ECO:0007669"/>
    <property type="project" value="InterPro"/>
</dbReference>
<name>A0AAW7MGC0_9BURK</name>
<reference evidence="1" key="1">
    <citation type="submission" date="2018-04" db="EMBL/GenBank/DDBJ databases">
        <authorList>
            <person name="Jy Z."/>
        </authorList>
    </citation>
    <scope>NUCLEOTIDE SEQUENCE</scope>
    <source>
        <strain evidence="2">AS13</strain>
        <strain evidence="1">LA18</strain>
    </source>
</reference>
<dbReference type="SUPFAM" id="SSF46689">
    <property type="entry name" value="Homeodomain-like"/>
    <property type="match status" value="1"/>
</dbReference>
<dbReference type="AlphaFoldDB" id="A0AAW7MGC0"/>
<dbReference type="Proteomes" id="UP001172791">
    <property type="component" value="Unassembled WGS sequence"/>
</dbReference>
<proteinExistence type="predicted"/>
<gene>
    <name evidence="1" type="ORF">DBA34_00810</name>
    <name evidence="2" type="ORF">DBB29_01635</name>
</gene>
<dbReference type="GO" id="GO:0004803">
    <property type="term" value="F:transposase activity"/>
    <property type="evidence" value="ECO:0007669"/>
    <property type="project" value="InterPro"/>
</dbReference>
<evidence type="ECO:0000313" key="3">
    <source>
        <dbReference type="Proteomes" id="UP001172788"/>
    </source>
</evidence>
<comment type="caution">
    <text evidence="1">The sequence shown here is derived from an EMBL/GenBank/DDBJ whole genome shotgun (WGS) entry which is preliminary data.</text>
</comment>
<keyword evidence="3" id="KW-1185">Reference proteome</keyword>
<dbReference type="InterPro" id="IPR002514">
    <property type="entry name" value="Transposase_8"/>
</dbReference>
<organism evidence="1 4">
    <name type="scientific">Pandoraea cepalis</name>
    <dbReference type="NCBI Taxonomy" id="2508294"/>
    <lineage>
        <taxon>Bacteria</taxon>
        <taxon>Pseudomonadati</taxon>
        <taxon>Pseudomonadota</taxon>
        <taxon>Betaproteobacteria</taxon>
        <taxon>Burkholderiales</taxon>
        <taxon>Burkholderiaceae</taxon>
        <taxon>Pandoraea</taxon>
    </lineage>
</organism>
<dbReference type="NCBIfam" id="NF047595">
    <property type="entry name" value="IS66_ISRel24_TnpA"/>
    <property type="match status" value="1"/>
</dbReference>
<evidence type="ECO:0000313" key="1">
    <source>
        <dbReference type="EMBL" id="MDN4571809.1"/>
    </source>
</evidence>
<evidence type="ECO:0008006" key="5">
    <source>
        <dbReference type="Google" id="ProtNLM"/>
    </source>
</evidence>
<evidence type="ECO:0000313" key="4">
    <source>
        <dbReference type="Proteomes" id="UP001172791"/>
    </source>
</evidence>
<accession>A0AAW7MGC0</accession>
<dbReference type="EMBL" id="QAID01000026">
    <property type="protein sequence ID" value="MDN4576825.1"/>
    <property type="molecule type" value="Genomic_DNA"/>
</dbReference>
<protein>
    <recommendedName>
        <fullName evidence="5">Transposase</fullName>
    </recommendedName>
</protein>
<dbReference type="EMBL" id="QAIC01000021">
    <property type="protein sequence ID" value="MDN4571809.1"/>
    <property type="molecule type" value="Genomic_DNA"/>
</dbReference>